<keyword evidence="2" id="KW-0812">Transmembrane</keyword>
<gene>
    <name evidence="3" type="ORF">GCM10022224_034360</name>
</gene>
<keyword evidence="2" id="KW-0472">Membrane</keyword>
<dbReference type="EMBL" id="BAAAZP010000067">
    <property type="protein sequence ID" value="GAA3667297.1"/>
    <property type="molecule type" value="Genomic_DNA"/>
</dbReference>
<dbReference type="Proteomes" id="UP001500902">
    <property type="component" value="Unassembled WGS sequence"/>
</dbReference>
<evidence type="ECO:0000313" key="3">
    <source>
        <dbReference type="EMBL" id="GAA3667297.1"/>
    </source>
</evidence>
<name>A0ABP7BTJ0_9ACTN</name>
<feature type="region of interest" description="Disordered" evidence="1">
    <location>
        <begin position="34"/>
        <end position="58"/>
    </location>
</feature>
<accession>A0ABP7BTJ0</accession>
<sequence>MSRKPDAMDLLAIARPASLDRGSRISADDMLSMATAEAQGESSRRPLRPGRTHSAAAPGSRARPRLWALWAPLATAAIVALVFALVTNLAPAPAVLNPPRTNQELFDLADRIEKLPAESGAYWRDVRIDGNHLSSGGYTLVVVGRSETWVPRDPANLVLRQLWRQDAARPATAEDERDWRAAGAPDQVKGHCENSGPCGSIPVANEPKDCRYTLRVDPTGTYPDTTVSEFTMVDLAAIPTNPAELVKQLRAYHEIWNGRGFTQPFEKFLPTTANLLGMPLTPAQRAAIIRVLADLPTTKVVGTVTDPLGRRGISVDFGGAGGSLVYSNKPRKELPVYYRQILDPGTGQTLSGVSYAARTALGATKGEVMSYHARGPESGWTGPPASPPKGCKKEE</sequence>
<protein>
    <recommendedName>
        <fullName evidence="5">CU044_5270 family protein</fullName>
    </recommendedName>
</protein>
<feature type="transmembrane region" description="Helical" evidence="2">
    <location>
        <begin position="67"/>
        <end position="90"/>
    </location>
</feature>
<keyword evidence="4" id="KW-1185">Reference proteome</keyword>
<comment type="caution">
    <text evidence="3">The sequence shown here is derived from an EMBL/GenBank/DDBJ whole genome shotgun (WGS) entry which is preliminary data.</text>
</comment>
<dbReference type="RefSeq" id="WP_344878095.1">
    <property type="nucleotide sequence ID" value="NZ_BAAAZP010000067.1"/>
</dbReference>
<organism evidence="3 4">
    <name type="scientific">Nonomuraea antimicrobica</name>
    <dbReference type="NCBI Taxonomy" id="561173"/>
    <lineage>
        <taxon>Bacteria</taxon>
        <taxon>Bacillati</taxon>
        <taxon>Actinomycetota</taxon>
        <taxon>Actinomycetes</taxon>
        <taxon>Streptosporangiales</taxon>
        <taxon>Streptosporangiaceae</taxon>
        <taxon>Nonomuraea</taxon>
    </lineage>
</organism>
<evidence type="ECO:0000256" key="1">
    <source>
        <dbReference type="SAM" id="MobiDB-lite"/>
    </source>
</evidence>
<reference evidence="4" key="1">
    <citation type="journal article" date="2019" name="Int. J. Syst. Evol. Microbiol.">
        <title>The Global Catalogue of Microorganisms (GCM) 10K type strain sequencing project: providing services to taxonomists for standard genome sequencing and annotation.</title>
        <authorList>
            <consortium name="The Broad Institute Genomics Platform"/>
            <consortium name="The Broad Institute Genome Sequencing Center for Infectious Disease"/>
            <person name="Wu L."/>
            <person name="Ma J."/>
        </authorList>
    </citation>
    <scope>NUCLEOTIDE SEQUENCE [LARGE SCALE GENOMIC DNA]</scope>
    <source>
        <strain evidence="4">JCM 16904</strain>
    </source>
</reference>
<evidence type="ECO:0000256" key="2">
    <source>
        <dbReference type="SAM" id="Phobius"/>
    </source>
</evidence>
<evidence type="ECO:0000313" key="4">
    <source>
        <dbReference type="Proteomes" id="UP001500902"/>
    </source>
</evidence>
<evidence type="ECO:0008006" key="5">
    <source>
        <dbReference type="Google" id="ProtNLM"/>
    </source>
</evidence>
<proteinExistence type="predicted"/>
<feature type="region of interest" description="Disordered" evidence="1">
    <location>
        <begin position="372"/>
        <end position="395"/>
    </location>
</feature>
<keyword evidence="2" id="KW-1133">Transmembrane helix</keyword>